<comment type="caution">
    <text evidence="2">The sequence shown here is derived from an EMBL/GenBank/DDBJ whole genome shotgun (WGS) entry which is preliminary data.</text>
</comment>
<evidence type="ECO:0000313" key="2">
    <source>
        <dbReference type="EMBL" id="KAK4015095.1"/>
    </source>
</evidence>
<organism evidence="2 3">
    <name type="scientific">Daphnia magna</name>
    <dbReference type="NCBI Taxonomy" id="35525"/>
    <lineage>
        <taxon>Eukaryota</taxon>
        <taxon>Metazoa</taxon>
        <taxon>Ecdysozoa</taxon>
        <taxon>Arthropoda</taxon>
        <taxon>Crustacea</taxon>
        <taxon>Branchiopoda</taxon>
        <taxon>Diplostraca</taxon>
        <taxon>Cladocera</taxon>
        <taxon>Anomopoda</taxon>
        <taxon>Daphniidae</taxon>
        <taxon>Daphnia</taxon>
    </lineage>
</organism>
<dbReference type="Proteomes" id="UP001234178">
    <property type="component" value="Unassembled WGS sequence"/>
</dbReference>
<accession>A0ABQ9ZQ84</accession>
<feature type="region of interest" description="Disordered" evidence="1">
    <location>
        <begin position="104"/>
        <end position="132"/>
    </location>
</feature>
<evidence type="ECO:0000256" key="1">
    <source>
        <dbReference type="SAM" id="MobiDB-lite"/>
    </source>
</evidence>
<protein>
    <submittedName>
        <fullName evidence="2">Uncharacterized protein</fullName>
    </submittedName>
</protein>
<dbReference type="EMBL" id="JAOYFB010000005">
    <property type="protein sequence ID" value="KAK4015095.1"/>
    <property type="molecule type" value="Genomic_DNA"/>
</dbReference>
<sequence>MVIDSTKVLEVKEMCRKALVAGKVSLRNVASILGNSTSAIPSIPFAQSHYRSWGAVCDNVTTRGPWTAKQSNLHINCLELTGALYALQSFAKDALAGPTMVSSSSGNGLRRASSPPAITQSSGVGERRNTSPVANQHFAASRLEIIRRNFRRKGFSDPLVNLLVAENRTPTHSTYESAWRNWADWCLHRGENPNQSI</sequence>
<name>A0ABQ9ZQ84_9CRUS</name>
<keyword evidence="3" id="KW-1185">Reference proteome</keyword>
<proteinExistence type="predicted"/>
<gene>
    <name evidence="2" type="ORF">OUZ56_030085</name>
</gene>
<reference evidence="2 3" key="1">
    <citation type="journal article" date="2023" name="Nucleic Acids Res.">
        <title>The hologenome of Daphnia magna reveals possible DNA methylation and microbiome-mediated evolution of the host genome.</title>
        <authorList>
            <person name="Chaturvedi A."/>
            <person name="Li X."/>
            <person name="Dhandapani V."/>
            <person name="Marshall H."/>
            <person name="Kissane S."/>
            <person name="Cuenca-Cambronero M."/>
            <person name="Asole G."/>
            <person name="Calvet F."/>
            <person name="Ruiz-Romero M."/>
            <person name="Marangio P."/>
            <person name="Guigo R."/>
            <person name="Rago D."/>
            <person name="Mirbahai L."/>
            <person name="Eastwood N."/>
            <person name="Colbourne J.K."/>
            <person name="Zhou J."/>
            <person name="Mallon E."/>
            <person name="Orsini L."/>
        </authorList>
    </citation>
    <scope>NUCLEOTIDE SEQUENCE [LARGE SCALE GENOMIC DNA]</scope>
    <source>
        <strain evidence="2">LRV0_1</strain>
    </source>
</reference>
<evidence type="ECO:0000313" key="3">
    <source>
        <dbReference type="Proteomes" id="UP001234178"/>
    </source>
</evidence>